<dbReference type="Pfam" id="PF25971">
    <property type="entry name" value="CzcB_N"/>
    <property type="match status" value="1"/>
</dbReference>
<dbReference type="Pfam" id="PF25973">
    <property type="entry name" value="BSH_CzcB"/>
    <property type="match status" value="1"/>
</dbReference>
<gene>
    <name evidence="7" type="ORF">PA6_013_00680</name>
</gene>
<dbReference type="Gene3D" id="2.40.50.100">
    <property type="match status" value="1"/>
</dbReference>
<feature type="domain" description="CzcB N-terminal" evidence="4">
    <location>
        <begin position="49"/>
        <end position="139"/>
    </location>
</feature>
<evidence type="ECO:0000313" key="8">
    <source>
        <dbReference type="Proteomes" id="UP000016560"/>
    </source>
</evidence>
<dbReference type="EMBL" id="BATI01000013">
    <property type="protein sequence ID" value="GAD62598.1"/>
    <property type="molecule type" value="Genomic_DNA"/>
</dbReference>
<dbReference type="OrthoDB" id="9768185at2"/>
<accession>U3B6S4</accession>
<sequence>MKIVKSILLLLVLQLFLPQALLAAGGDEHGEHGETEGHEEEARTGPNGGRLLEADGAAVELSIFESGVPPEFRAWITDDGKPVADGRARLVVELTRLGGQVDRFDFSRSGDFWRGNGTVEEPHSFDVRVELTLDGKKQDWEWDSHEGRVEIPAEMAKNSGIRAEAAQARTIERQVRAFGVLVIPPEQVAQVGARFSGLVTGVNVRVGDKVGKGDALAQVESNESLQQYSVRAPIAGVVQNRMTNVGGVVAEAPLFTLVNDSRLLAELKIFPGQREQVRVGQAVHVGVGERQYQGRIEHLIPSTDGKPYVVAQVPLDNADGRLAAGDMANAAIVVEQTQVPVAVNNLALQSFRDWTVAFIQVGDSYEIRPLELGRSDGVYSEVLSGLKAGDSYVVDNSYLIKADIEKAGASHDH</sequence>
<dbReference type="PANTHER" id="PTHR30097">
    <property type="entry name" value="CATION EFFLUX SYSTEM PROTEIN CUSB"/>
    <property type="match status" value="1"/>
</dbReference>
<reference evidence="7" key="1">
    <citation type="submission" date="2024-09" db="EMBL/GenBank/DDBJ databases">
        <title>Whole genome shotgun sequence of Pseudomonas alcaligenes NBRC 14159.</title>
        <authorList>
            <person name="Yoshida I."/>
            <person name="Hosoyama A."/>
            <person name="Tsuchikane K."/>
            <person name="Noguchi M."/>
            <person name="Hirakata S."/>
            <person name="Ando Y."/>
            <person name="Ohji S."/>
            <person name="Yamazoe A."/>
            <person name="Yamazaki S."/>
            <person name="Fujita N."/>
        </authorList>
    </citation>
    <scope>NUCLEOTIDE SEQUENCE</scope>
    <source>
        <strain evidence="7">NBRC 14159</strain>
    </source>
</reference>
<dbReference type="eggNOG" id="COG0845">
    <property type="taxonomic scope" value="Bacteria"/>
</dbReference>
<dbReference type="Gene3D" id="2.40.420.20">
    <property type="match status" value="1"/>
</dbReference>
<evidence type="ECO:0000259" key="6">
    <source>
        <dbReference type="Pfam" id="PF25975"/>
    </source>
</evidence>
<feature type="compositionally biased region" description="Basic and acidic residues" evidence="2">
    <location>
        <begin position="27"/>
        <end position="43"/>
    </location>
</feature>
<name>U3B6S4_AQUA1</name>
<evidence type="ECO:0000256" key="1">
    <source>
        <dbReference type="ARBA" id="ARBA00022448"/>
    </source>
</evidence>
<feature type="domain" description="CzcB-like C-terminal circularly permuted SH3-like" evidence="6">
    <location>
        <begin position="341"/>
        <end position="401"/>
    </location>
</feature>
<feature type="region of interest" description="Disordered" evidence="2">
    <location>
        <begin position="27"/>
        <end position="50"/>
    </location>
</feature>
<evidence type="ECO:0000313" key="7">
    <source>
        <dbReference type="EMBL" id="GAD62598.1"/>
    </source>
</evidence>
<dbReference type="Proteomes" id="UP000016560">
    <property type="component" value="Unassembled WGS sequence"/>
</dbReference>
<feature type="chain" id="PRO_5004640219" evidence="3">
    <location>
        <begin position="24"/>
        <end position="413"/>
    </location>
</feature>
<protein>
    <submittedName>
        <fullName evidence="7">Heavy metal efflux system protein</fullName>
    </submittedName>
</protein>
<dbReference type="Pfam" id="PF25975">
    <property type="entry name" value="CzcB_C"/>
    <property type="match status" value="1"/>
</dbReference>
<evidence type="ECO:0000259" key="5">
    <source>
        <dbReference type="Pfam" id="PF25973"/>
    </source>
</evidence>
<dbReference type="InterPro" id="IPR058649">
    <property type="entry name" value="CzcB_C"/>
</dbReference>
<proteinExistence type="predicted"/>
<keyword evidence="3" id="KW-0732">Signal</keyword>
<evidence type="ECO:0000256" key="2">
    <source>
        <dbReference type="SAM" id="MobiDB-lite"/>
    </source>
</evidence>
<dbReference type="PANTHER" id="PTHR30097:SF4">
    <property type="entry name" value="SLR6042 PROTEIN"/>
    <property type="match status" value="1"/>
</dbReference>
<evidence type="ECO:0000256" key="3">
    <source>
        <dbReference type="SAM" id="SignalP"/>
    </source>
</evidence>
<dbReference type="InterPro" id="IPR058646">
    <property type="entry name" value="CzcB_N"/>
</dbReference>
<dbReference type="InterPro" id="IPR051909">
    <property type="entry name" value="MFP_Cation_Efflux"/>
</dbReference>
<evidence type="ECO:0000259" key="4">
    <source>
        <dbReference type="Pfam" id="PF25971"/>
    </source>
</evidence>
<comment type="caution">
    <text evidence="7">The sequence shown here is derived from an EMBL/GenBank/DDBJ whole genome shotgun (WGS) entry which is preliminary data.</text>
</comment>
<keyword evidence="1" id="KW-0813">Transport</keyword>
<keyword evidence="8" id="KW-1185">Reference proteome</keyword>
<organism evidence="7 8">
    <name type="scientific">Aquipseudomonas alcaligenes (strain ATCC 14909 / DSM 50342 / CCUG 1425 / JCM 20561 / NBRC 14159 / NCIMB 9945 / NCTC 10367 / 1577)</name>
    <name type="common">Pseudomonas alcaligenes</name>
    <dbReference type="NCBI Taxonomy" id="1215092"/>
    <lineage>
        <taxon>Bacteria</taxon>
        <taxon>Pseudomonadati</taxon>
        <taxon>Pseudomonadota</taxon>
        <taxon>Gammaproteobacteria</taxon>
        <taxon>Pseudomonadales</taxon>
        <taxon>Pseudomonadaceae</taxon>
        <taxon>Aquipseudomonas</taxon>
    </lineage>
</organism>
<dbReference type="SUPFAM" id="SSF51230">
    <property type="entry name" value="Single hybrid motif"/>
    <property type="match status" value="1"/>
</dbReference>
<dbReference type="InterPro" id="IPR011053">
    <property type="entry name" value="Single_hybrid_motif"/>
</dbReference>
<dbReference type="AlphaFoldDB" id="U3B6S4"/>
<feature type="domain" description="CzcB-like barrel-sandwich hybrid" evidence="5">
    <location>
        <begin position="188"/>
        <end position="255"/>
    </location>
</feature>
<dbReference type="Gene3D" id="2.40.30.170">
    <property type="match status" value="1"/>
</dbReference>
<feature type="signal peptide" evidence="3">
    <location>
        <begin position="1"/>
        <end position="23"/>
    </location>
</feature>
<dbReference type="GO" id="GO:0030288">
    <property type="term" value="C:outer membrane-bounded periplasmic space"/>
    <property type="evidence" value="ECO:0007669"/>
    <property type="project" value="TreeGrafter"/>
</dbReference>
<dbReference type="InterPro" id="IPR058647">
    <property type="entry name" value="BSH_CzcB-like"/>
</dbReference>
<dbReference type="GO" id="GO:0046914">
    <property type="term" value="F:transition metal ion binding"/>
    <property type="evidence" value="ECO:0007669"/>
    <property type="project" value="TreeGrafter"/>
</dbReference>
<dbReference type="RefSeq" id="WP_021700685.1">
    <property type="nucleotide sequence ID" value="NZ_BATI01000013.1"/>
</dbReference>
<dbReference type="GO" id="GO:0060003">
    <property type="term" value="P:copper ion export"/>
    <property type="evidence" value="ECO:0007669"/>
    <property type="project" value="TreeGrafter"/>
</dbReference>
<dbReference type="GO" id="GO:0015679">
    <property type="term" value="P:plasma membrane copper ion transport"/>
    <property type="evidence" value="ECO:0007669"/>
    <property type="project" value="TreeGrafter"/>
</dbReference>